<keyword evidence="2 5" id="KW-0808">Transferase</keyword>
<dbReference type="InterPro" id="IPR051091">
    <property type="entry name" value="O-Glucosyltr/Glycosyltrsf_90"/>
</dbReference>
<protein>
    <submittedName>
        <fullName evidence="5">Glycosyl transferase family 90-domain-containing protein</fullName>
    </submittedName>
</protein>
<evidence type="ECO:0000256" key="3">
    <source>
        <dbReference type="SAM" id="Phobius"/>
    </source>
</evidence>
<feature type="domain" description="Glycosyl transferase CAP10" evidence="4">
    <location>
        <begin position="257"/>
        <end position="510"/>
    </location>
</feature>
<dbReference type="AlphaFoldDB" id="A0AAD6XJY3"/>
<dbReference type="Pfam" id="PF05686">
    <property type="entry name" value="Glyco_transf_90"/>
    <property type="match status" value="1"/>
</dbReference>
<organism evidence="5 6">
    <name type="scientific">Mycena belliarum</name>
    <dbReference type="NCBI Taxonomy" id="1033014"/>
    <lineage>
        <taxon>Eukaryota</taxon>
        <taxon>Fungi</taxon>
        <taxon>Dikarya</taxon>
        <taxon>Basidiomycota</taxon>
        <taxon>Agaricomycotina</taxon>
        <taxon>Agaricomycetes</taxon>
        <taxon>Agaricomycetidae</taxon>
        <taxon>Agaricales</taxon>
        <taxon>Marasmiineae</taxon>
        <taxon>Mycenaceae</taxon>
        <taxon>Mycena</taxon>
    </lineage>
</organism>
<evidence type="ECO:0000256" key="2">
    <source>
        <dbReference type="ARBA" id="ARBA00022679"/>
    </source>
</evidence>
<sequence>MDAVRSLIAHVRTPGYVRLPEESPGNGHPKSQRRECAASRRTSIQVLAGIFGAFVVLLGLSHRPTPPPPRTAVDELFARQSTSLEQAAARYALRNGRPPPRNYDGWYHFAKNRGCLIDEYERIQRDFEPFYQLARDDPAFFKRMVARGTKMAVAEDMGIKTFKVEGGKVNTTDERSSNYDGGWLAMLQNASAILPDMNLVINHRDEPRVAFDVHIPHAQVGALNASDAVPFRHTPRPTSTYYTDEGHCLVSSAPTGFMAYANDASAFLLYSASADFTTDLYPVLSQSKVSPCFADILFPSEFHYARSASSAKYAFADNVPWDAKKPALYWRGQATGGWIRGSNYRKFARFRLLDIARMRPALFDVVISALYEWFCQEECDADAIKAEYNITGAATPREAGYGYKYVLDVDGNAFSGRYLGLLRSGSLVFKSTVFTEYFDDWLRPFEHYIPVRPDLSDLVERIEWAKAHDGEARRIQAAGMDVATRVLTDAQNDCYWAAVLLEWGRLQALAGVAPEQ</sequence>
<dbReference type="SMART" id="SM00672">
    <property type="entry name" value="CAP10"/>
    <property type="match status" value="1"/>
</dbReference>
<keyword evidence="3" id="KW-1133">Transmembrane helix</keyword>
<evidence type="ECO:0000313" key="5">
    <source>
        <dbReference type="EMBL" id="KAJ7079970.1"/>
    </source>
</evidence>
<feature type="transmembrane region" description="Helical" evidence="3">
    <location>
        <begin position="42"/>
        <end position="60"/>
    </location>
</feature>
<keyword evidence="3" id="KW-0812">Transmembrane</keyword>
<evidence type="ECO:0000259" key="4">
    <source>
        <dbReference type="SMART" id="SM00672"/>
    </source>
</evidence>
<gene>
    <name evidence="5" type="ORF">B0H15DRAFT_490735</name>
</gene>
<dbReference type="PANTHER" id="PTHR12203">
    <property type="entry name" value="KDEL LYS-ASP-GLU-LEU CONTAINING - RELATED"/>
    <property type="match status" value="1"/>
</dbReference>
<evidence type="ECO:0000313" key="6">
    <source>
        <dbReference type="Proteomes" id="UP001222325"/>
    </source>
</evidence>
<reference evidence="5" key="1">
    <citation type="submission" date="2023-03" db="EMBL/GenBank/DDBJ databases">
        <title>Massive genome expansion in bonnet fungi (Mycena s.s.) driven by repeated elements and novel gene families across ecological guilds.</title>
        <authorList>
            <consortium name="Lawrence Berkeley National Laboratory"/>
            <person name="Harder C.B."/>
            <person name="Miyauchi S."/>
            <person name="Viragh M."/>
            <person name="Kuo A."/>
            <person name="Thoen E."/>
            <person name="Andreopoulos B."/>
            <person name="Lu D."/>
            <person name="Skrede I."/>
            <person name="Drula E."/>
            <person name="Henrissat B."/>
            <person name="Morin E."/>
            <person name="Kohler A."/>
            <person name="Barry K."/>
            <person name="LaButti K."/>
            <person name="Morin E."/>
            <person name="Salamov A."/>
            <person name="Lipzen A."/>
            <person name="Mereny Z."/>
            <person name="Hegedus B."/>
            <person name="Baldrian P."/>
            <person name="Stursova M."/>
            <person name="Weitz H."/>
            <person name="Taylor A."/>
            <person name="Grigoriev I.V."/>
            <person name="Nagy L.G."/>
            <person name="Martin F."/>
            <person name="Kauserud H."/>
        </authorList>
    </citation>
    <scope>NUCLEOTIDE SEQUENCE</scope>
    <source>
        <strain evidence="5">CBHHK173m</strain>
    </source>
</reference>
<dbReference type="EMBL" id="JARJCN010000057">
    <property type="protein sequence ID" value="KAJ7079970.1"/>
    <property type="molecule type" value="Genomic_DNA"/>
</dbReference>
<comment type="similarity">
    <text evidence="1">Belongs to the glycosyltransferase 90 family.</text>
</comment>
<dbReference type="PANTHER" id="PTHR12203:SF35">
    <property type="entry name" value="PROTEIN O-GLUCOSYLTRANSFERASE 1"/>
    <property type="match status" value="1"/>
</dbReference>
<dbReference type="InterPro" id="IPR006598">
    <property type="entry name" value="CAP10"/>
</dbReference>
<name>A0AAD6XJY3_9AGAR</name>
<comment type="caution">
    <text evidence="5">The sequence shown here is derived from an EMBL/GenBank/DDBJ whole genome shotgun (WGS) entry which is preliminary data.</text>
</comment>
<proteinExistence type="inferred from homology"/>
<keyword evidence="6" id="KW-1185">Reference proteome</keyword>
<dbReference type="Proteomes" id="UP001222325">
    <property type="component" value="Unassembled WGS sequence"/>
</dbReference>
<accession>A0AAD6XJY3</accession>
<dbReference type="GO" id="GO:0016740">
    <property type="term" value="F:transferase activity"/>
    <property type="evidence" value="ECO:0007669"/>
    <property type="project" value="UniProtKB-KW"/>
</dbReference>
<evidence type="ECO:0000256" key="1">
    <source>
        <dbReference type="ARBA" id="ARBA00010118"/>
    </source>
</evidence>
<keyword evidence="3" id="KW-0472">Membrane</keyword>